<feature type="domain" description="Glycoside hydrolase family 5" evidence="15">
    <location>
        <begin position="129"/>
        <end position="274"/>
    </location>
</feature>
<dbReference type="Pfam" id="PF03425">
    <property type="entry name" value="CBM_11"/>
    <property type="match status" value="1"/>
</dbReference>
<dbReference type="SUPFAM" id="SSF49785">
    <property type="entry name" value="Galactose-binding domain-like"/>
    <property type="match status" value="2"/>
</dbReference>
<evidence type="ECO:0000256" key="3">
    <source>
        <dbReference type="ARBA" id="ARBA00012706"/>
    </source>
</evidence>
<dbReference type="SUPFAM" id="SSF51445">
    <property type="entry name" value="(Trans)glycosidases"/>
    <property type="match status" value="1"/>
</dbReference>
<dbReference type="Pfam" id="PF26410">
    <property type="entry name" value="GH5_mannosidase"/>
    <property type="match status" value="1"/>
</dbReference>
<accession>A0A1M7Y958</accession>
<dbReference type="GO" id="GO:0030245">
    <property type="term" value="P:cellulose catabolic process"/>
    <property type="evidence" value="ECO:0007669"/>
    <property type="project" value="UniProtKB-KW"/>
</dbReference>
<dbReference type="InterPro" id="IPR013783">
    <property type="entry name" value="Ig-like_fold"/>
</dbReference>
<dbReference type="Pfam" id="PF03442">
    <property type="entry name" value="CBM_X2"/>
    <property type="match status" value="1"/>
</dbReference>
<keyword evidence="10" id="KW-0624">Polysaccharide degradation</keyword>
<dbReference type="GO" id="GO:0016985">
    <property type="term" value="F:mannan endo-1,4-beta-mannosidase activity"/>
    <property type="evidence" value="ECO:0007669"/>
    <property type="project" value="TreeGrafter"/>
</dbReference>
<proteinExistence type="predicted"/>
<evidence type="ECO:0000256" key="4">
    <source>
        <dbReference type="ARBA" id="ARBA00022525"/>
    </source>
</evidence>
<keyword evidence="6" id="KW-0378">Hydrolase</keyword>
<dbReference type="InterPro" id="IPR005087">
    <property type="entry name" value="CBM11"/>
</dbReference>
<dbReference type="InterPro" id="IPR008979">
    <property type="entry name" value="Galactose-bd-like_sf"/>
</dbReference>
<keyword evidence="8" id="KW-0119">Carbohydrate metabolism</keyword>
<comment type="subcellular location">
    <subcellularLocation>
        <location evidence="2">Secreted</location>
    </subcellularLocation>
</comment>
<feature type="signal peptide" evidence="12">
    <location>
        <begin position="1"/>
        <end position="31"/>
    </location>
</feature>
<evidence type="ECO:0000259" key="13">
    <source>
        <dbReference type="Pfam" id="PF03425"/>
    </source>
</evidence>
<dbReference type="EC" id="3.2.1.78" evidence="3"/>
<dbReference type="PANTHER" id="PTHR31451">
    <property type="match status" value="1"/>
</dbReference>
<sequence length="2026" mass="221021">MRAKKVKKIIAVMTSVAMLFTGMNLKPAAAAAEETGQPTGMIIDYAPEFRTVFQNYVTTQGIKLMDGDKELKFASLNYPQATSDNEWEQRNAIKTIEAMGGNVTRTYTIPVYNGKNAGTAYVTGVDGQGNLTFNEDALNKLDKLLAICNEYGIRVIIPLVDHWHWVGGIDGYCRLAGITINTTDSLDPNAWQFYTNETCRELFEQMISHLMERTNTVTGVKYKDDPAVLCWETGNEIAAYDSTSNPKFPQDWTTEIAAHLKSAGIKQLVLDGKMDATAASLTDPNVDILGSHYYTGSFSQKLKNDTEMAHANGNGKPFILGEFGTYTKYQDVDKVFKQGIDSGTNGIMMWSLRAHKDGYGYYFHPEDPGNWAAYHWPGFPSGDYYDETNIVRTIYAYAQLMNGKAATIEEARLIPIPAPETEESPLLYSITSVGDIKWRGVVGGAWYEIQRAEGENPSEGDWKTIADKNDYVYDSGRNWENKEVPCIAGYHDITAITGETYSYRLRACNETGAGLWSNAVSTESASHDITDNLDMISVSSTDQNPAEIRNTYSYDHSANVTVSGSTLKNDSSTDGYITYFTGDILSKVSIVTKGEPSSAPRAYVSKDDITYQEIGLTKDGVKYSSDSIPEGSYFLRVYIGGNNACILDSIQVIYSFHDEAELYQGKKAPANAFIQDETFDSANPLYAYKSNNLDYTASGDVKGLATKDENGAELIYKTGDDMTSYRITLYAKDVSEVKVEYSMDGVLYTKISPNDNKEMSGEYTKLIFADLDVTNPVRFIKITYPAGKEKVIVKSVEAASGSKRLPMADKAPVNVLEDGEYYFGSLTKLQAAYTLSLNNTTGLFIKELNNIDFSGYDCLYAWVKGNGTSDKAVLRLTDKNGIQWEADSVMGGSSQMLKFEFNTMRAVAGEGYETAETPDFSKVADFRIGVESADGSIDGMQLVLDENNFYTGNYGVGITYQKGGQSYEFAVDNIYVSSLTKVDDYEGYNGSNTLLNAAYSRNTGGGAFNISLDVEKKSEASYGMRIDYDYGSAGYAGATKTMDYLNLKDYDGIKLWYVPDGSGNSLTIQLQTSDGLSWESVGLMTGAGPTELYMPFESFKAPSWDPRTGTLDNNLNIVKFSIYTNQVKEVTKGTLYFDDIKGADFKDDLKDAKVAIANADNETVTQFPYKISGTAEKVNYAALKIGSKSVNVPVVNGMWEYELTKDSKVYNGTVDVSASINYHNGDVIASDNKKLTLNVEGNVEVSPVQYEKVYEMDFSSLAGIPSDWTITQSGADGKIENSLLWWAQNAYSVDVKKEINVPDGIYQMTAKMRVKSGFTDSRMYAVTGEDTYKSNFLDTTDTWKDITIENIKVTNGKLSLGFLAQAPDGTDGLVFAIQKVTLYKTADVNHMPNGDMESHNADWPNLPEGYTVTYTGGDGWSPVKTETNGHQAGSTADVEGSRKFAGYADNAYTYDLSREVSGLRAGTYELSAWIKLSSDGSFGDGYMEALVNGTNRNQVHYDNTQKGKWVQLTLTGIKVTDGDLFACHFYGEVTKKGFGLDDIFLKRTGDLESVVSADITPRQQEYDKYTSSGGGISFTVIWGDAAVITGITSSGEVVSGSACTVSGSALTINDSFLMSQPVGQKQLTVTFDKGNPVILTIDVKDTTPGSTPDPDPDPDPNPAPNPAPSPSVTPAKPVLEGYGSGWENIKTALASLKNTNVILNMNQETSISGDIFKVLKDNKLIVKFVFDGYSWTVDGKDITGNIKDVIDLSLTKSESGLPLQELKELTGSSSYIPLHLNYEGEFGFKAELTLTAPSTNKGLAGNLFYYDKAKKTFELISLGRVKENGEITLEFTHASDYALVFSDKPMLSGELKNIKVTPAAKTLYAGGTTGKTAAVKAVLTDNILAAKESGLSNISISYKSADTKVAAVSKSGTVTAKGAGSTTVKTTVTIDGYSKTFVTKIKVAKAEVKLINPVKSMKLGSTLTFRVKVSGYLTKDVTFSTLSAGKVVIGKTTGKATAKSKGTDTVVVHYGKHKQKYSVTVK</sequence>
<evidence type="ECO:0000256" key="9">
    <source>
        <dbReference type="ARBA" id="ARBA00023295"/>
    </source>
</evidence>
<comment type="catalytic activity">
    <reaction evidence="1">
        <text>Random hydrolysis of (1-&gt;4)-beta-D-mannosidic linkages in mannans, galactomannans and glucomannans.</text>
        <dbReference type="EC" id="3.2.1.78"/>
    </reaction>
</comment>
<feature type="chain" id="PRO_5039562592" description="mannan endo-1,4-beta-mannosidase" evidence="12">
    <location>
        <begin position="32"/>
        <end position="2026"/>
    </location>
</feature>
<evidence type="ECO:0000313" key="17">
    <source>
        <dbReference type="Proteomes" id="UP000184612"/>
    </source>
</evidence>
<dbReference type="InterPro" id="IPR014756">
    <property type="entry name" value="Ig_E-set"/>
</dbReference>
<dbReference type="Proteomes" id="UP000184612">
    <property type="component" value="Unassembled WGS sequence"/>
</dbReference>
<feature type="domain" description="CBM11" evidence="13">
    <location>
        <begin position="981"/>
        <end position="1141"/>
    </location>
</feature>
<dbReference type="Gene3D" id="2.60.40.10">
    <property type="entry name" value="Immunoglobulins"/>
    <property type="match status" value="2"/>
</dbReference>
<keyword evidence="7" id="KW-0136">Cellulose degradation</keyword>
<dbReference type="PANTHER" id="PTHR31451:SF39">
    <property type="entry name" value="MANNAN ENDO-1,4-BETA-MANNOSIDASE 1"/>
    <property type="match status" value="1"/>
</dbReference>
<evidence type="ECO:0000256" key="1">
    <source>
        <dbReference type="ARBA" id="ARBA00001678"/>
    </source>
</evidence>
<evidence type="ECO:0000259" key="15">
    <source>
        <dbReference type="Pfam" id="PF26410"/>
    </source>
</evidence>
<keyword evidence="17" id="KW-1185">Reference proteome</keyword>
<keyword evidence="5 12" id="KW-0732">Signal</keyword>
<evidence type="ECO:0000256" key="12">
    <source>
        <dbReference type="SAM" id="SignalP"/>
    </source>
</evidence>
<dbReference type="OrthoDB" id="9801493at2"/>
<evidence type="ECO:0000313" key="16">
    <source>
        <dbReference type="EMBL" id="SHO49139.1"/>
    </source>
</evidence>
<organism evidence="16 17">
    <name type="scientific">Anaerocolumna xylanovorans DSM 12503</name>
    <dbReference type="NCBI Taxonomy" id="1121345"/>
    <lineage>
        <taxon>Bacteria</taxon>
        <taxon>Bacillati</taxon>
        <taxon>Bacillota</taxon>
        <taxon>Clostridia</taxon>
        <taxon>Lachnospirales</taxon>
        <taxon>Lachnospiraceae</taxon>
        <taxon>Anaerocolumna</taxon>
    </lineage>
</organism>
<feature type="region of interest" description="Disordered" evidence="11">
    <location>
        <begin position="1642"/>
        <end position="1678"/>
    </location>
</feature>
<evidence type="ECO:0000256" key="8">
    <source>
        <dbReference type="ARBA" id="ARBA00023277"/>
    </source>
</evidence>
<dbReference type="SUPFAM" id="SSF49373">
    <property type="entry name" value="Invasin/intimin cell-adhesion fragments"/>
    <property type="match status" value="1"/>
</dbReference>
<feature type="domain" description="Carbohydrate binding X2" evidence="14">
    <location>
        <begin position="1559"/>
        <end position="1641"/>
    </location>
</feature>
<gene>
    <name evidence="16" type="ORF">SAMN02745217_02142</name>
</gene>
<dbReference type="STRING" id="1121345.SAMN02745217_02142"/>
<dbReference type="InterPro" id="IPR017853">
    <property type="entry name" value="GH"/>
</dbReference>
<dbReference type="Gene3D" id="2.60.120.260">
    <property type="entry name" value="Galactose-binding domain-like"/>
    <property type="match status" value="2"/>
</dbReference>
<feature type="compositionally biased region" description="Pro residues" evidence="11">
    <location>
        <begin position="1659"/>
        <end position="1671"/>
    </location>
</feature>
<dbReference type="RefSeq" id="WP_073588849.1">
    <property type="nucleotide sequence ID" value="NZ_FRFD01000006.1"/>
</dbReference>
<dbReference type="InterPro" id="IPR008964">
    <property type="entry name" value="Invasin/intimin_cell_adhesion"/>
</dbReference>
<evidence type="ECO:0000256" key="10">
    <source>
        <dbReference type="ARBA" id="ARBA00023326"/>
    </source>
</evidence>
<name>A0A1M7Y958_9FIRM</name>
<evidence type="ECO:0000256" key="2">
    <source>
        <dbReference type="ARBA" id="ARBA00004613"/>
    </source>
</evidence>
<evidence type="ECO:0000256" key="11">
    <source>
        <dbReference type="SAM" id="MobiDB-lite"/>
    </source>
</evidence>
<dbReference type="GO" id="GO:0008810">
    <property type="term" value="F:cellulase activity"/>
    <property type="evidence" value="ECO:0007669"/>
    <property type="project" value="InterPro"/>
</dbReference>
<evidence type="ECO:0000256" key="7">
    <source>
        <dbReference type="ARBA" id="ARBA00023001"/>
    </source>
</evidence>
<evidence type="ECO:0000259" key="14">
    <source>
        <dbReference type="Pfam" id="PF03442"/>
    </source>
</evidence>
<dbReference type="InterPro" id="IPR005102">
    <property type="entry name" value="Carbo-bd_X2"/>
</dbReference>
<dbReference type="GO" id="GO:0005576">
    <property type="term" value="C:extracellular region"/>
    <property type="evidence" value="ECO:0007669"/>
    <property type="project" value="UniProtKB-SubCell"/>
</dbReference>
<keyword evidence="4" id="KW-0964">Secreted</keyword>
<dbReference type="Gene3D" id="2.60.40.1080">
    <property type="match status" value="1"/>
</dbReference>
<evidence type="ECO:0000256" key="6">
    <source>
        <dbReference type="ARBA" id="ARBA00022801"/>
    </source>
</evidence>
<keyword evidence="9" id="KW-0326">Glycosidase</keyword>
<dbReference type="InterPro" id="IPR001547">
    <property type="entry name" value="Glyco_hydro_5"/>
</dbReference>
<evidence type="ECO:0000256" key="5">
    <source>
        <dbReference type="ARBA" id="ARBA00022729"/>
    </source>
</evidence>
<dbReference type="SUPFAM" id="SSF81296">
    <property type="entry name" value="E set domains"/>
    <property type="match status" value="1"/>
</dbReference>
<dbReference type="Gene3D" id="2.60.120.430">
    <property type="entry name" value="Galactose-binding lectin"/>
    <property type="match status" value="1"/>
</dbReference>
<dbReference type="EMBL" id="FRFD01000006">
    <property type="protein sequence ID" value="SHO49139.1"/>
    <property type="molecule type" value="Genomic_DNA"/>
</dbReference>
<dbReference type="Gene3D" id="3.20.20.80">
    <property type="entry name" value="Glycosidases"/>
    <property type="match status" value="1"/>
</dbReference>
<protein>
    <recommendedName>
        <fullName evidence="3">mannan endo-1,4-beta-mannosidase</fullName>
        <ecNumber evidence="3">3.2.1.78</ecNumber>
    </recommendedName>
</protein>
<reference evidence="16 17" key="1">
    <citation type="submission" date="2016-12" db="EMBL/GenBank/DDBJ databases">
        <authorList>
            <person name="Song W.-J."/>
            <person name="Kurnit D.M."/>
        </authorList>
    </citation>
    <scope>NUCLEOTIDE SEQUENCE [LARGE SCALE GENOMIC DNA]</scope>
    <source>
        <strain evidence="16 17">DSM 12503</strain>
    </source>
</reference>
<dbReference type="InterPro" id="IPR045053">
    <property type="entry name" value="MAN-like"/>
</dbReference>